<dbReference type="InterPro" id="IPR009056">
    <property type="entry name" value="Cyt_c-like_dom"/>
</dbReference>
<dbReference type="Proteomes" id="UP001165384">
    <property type="component" value="Unassembled WGS sequence"/>
</dbReference>
<name>A0ABS9JX30_9RHOO</name>
<evidence type="ECO:0000256" key="2">
    <source>
        <dbReference type="ARBA" id="ARBA00022617"/>
    </source>
</evidence>
<proteinExistence type="predicted"/>
<comment type="caution">
    <text evidence="9">The sequence shown here is derived from an EMBL/GenBank/DDBJ whole genome shotgun (WGS) entry which is preliminary data.</text>
</comment>
<dbReference type="Pfam" id="PF13442">
    <property type="entry name" value="Cytochrome_CBB3"/>
    <property type="match status" value="2"/>
</dbReference>
<keyword evidence="7" id="KW-0732">Signal</keyword>
<evidence type="ECO:0000256" key="5">
    <source>
        <dbReference type="ARBA" id="ARBA00023004"/>
    </source>
</evidence>
<reference evidence="9" key="1">
    <citation type="submission" date="2022-01" db="EMBL/GenBank/DDBJ databases">
        <authorList>
            <person name="Jo J.-H."/>
            <person name="Im W.-T."/>
        </authorList>
    </citation>
    <scope>NUCLEOTIDE SEQUENCE</scope>
    <source>
        <strain evidence="9">XY25</strain>
    </source>
</reference>
<dbReference type="PRINTS" id="PR00607">
    <property type="entry name" value="CYTCHROMECIE"/>
</dbReference>
<keyword evidence="4" id="KW-0249">Electron transport</keyword>
<evidence type="ECO:0000313" key="10">
    <source>
        <dbReference type="Proteomes" id="UP001165384"/>
    </source>
</evidence>
<keyword evidence="10" id="KW-1185">Reference proteome</keyword>
<accession>A0ABS9JX30</accession>
<evidence type="ECO:0000256" key="1">
    <source>
        <dbReference type="ARBA" id="ARBA00022448"/>
    </source>
</evidence>
<evidence type="ECO:0000256" key="3">
    <source>
        <dbReference type="ARBA" id="ARBA00022723"/>
    </source>
</evidence>
<evidence type="ECO:0000256" key="6">
    <source>
        <dbReference type="PROSITE-ProRule" id="PRU00433"/>
    </source>
</evidence>
<dbReference type="InterPro" id="IPR036909">
    <property type="entry name" value="Cyt_c-like_dom_sf"/>
</dbReference>
<evidence type="ECO:0000256" key="7">
    <source>
        <dbReference type="SAM" id="SignalP"/>
    </source>
</evidence>
<evidence type="ECO:0000256" key="4">
    <source>
        <dbReference type="ARBA" id="ARBA00022982"/>
    </source>
</evidence>
<feature type="signal peptide" evidence="7">
    <location>
        <begin position="1"/>
        <end position="27"/>
    </location>
</feature>
<keyword evidence="2 6" id="KW-0349">Heme</keyword>
<keyword evidence="5 6" id="KW-0408">Iron</keyword>
<dbReference type="PROSITE" id="PS51007">
    <property type="entry name" value="CYTC"/>
    <property type="match status" value="2"/>
</dbReference>
<dbReference type="InterPro" id="IPR002323">
    <property type="entry name" value="Cyt_CIE"/>
</dbReference>
<evidence type="ECO:0000313" key="9">
    <source>
        <dbReference type="EMBL" id="MCG2575474.1"/>
    </source>
</evidence>
<feature type="chain" id="PRO_5047292589" evidence="7">
    <location>
        <begin position="28"/>
        <end position="206"/>
    </location>
</feature>
<keyword evidence="3 6" id="KW-0479">Metal-binding</keyword>
<dbReference type="EMBL" id="JAKLTN010000001">
    <property type="protein sequence ID" value="MCG2575474.1"/>
    <property type="molecule type" value="Genomic_DNA"/>
</dbReference>
<keyword evidence="1" id="KW-0813">Transport</keyword>
<feature type="domain" description="Cytochrome c" evidence="8">
    <location>
        <begin position="27"/>
        <end position="107"/>
    </location>
</feature>
<feature type="domain" description="Cytochrome c" evidence="8">
    <location>
        <begin position="119"/>
        <end position="199"/>
    </location>
</feature>
<protein>
    <submittedName>
        <fullName evidence="9">C-type cytochrome</fullName>
    </submittedName>
</protein>
<evidence type="ECO:0000259" key="8">
    <source>
        <dbReference type="PROSITE" id="PS51007"/>
    </source>
</evidence>
<dbReference type="SUPFAM" id="SSF46626">
    <property type="entry name" value="Cytochrome c"/>
    <property type="match status" value="2"/>
</dbReference>
<dbReference type="Gene3D" id="1.10.760.10">
    <property type="entry name" value="Cytochrome c-like domain"/>
    <property type="match status" value="2"/>
</dbReference>
<gene>
    <name evidence="9" type="ORF">LZ012_00535</name>
</gene>
<organism evidence="9 10">
    <name type="scientific">Dechloromonas hankyongensis</name>
    <dbReference type="NCBI Taxonomy" id="2908002"/>
    <lineage>
        <taxon>Bacteria</taxon>
        <taxon>Pseudomonadati</taxon>
        <taxon>Pseudomonadota</taxon>
        <taxon>Betaproteobacteria</taxon>
        <taxon>Rhodocyclales</taxon>
        <taxon>Azonexaceae</taxon>
        <taxon>Dechloromonas</taxon>
    </lineage>
</organism>
<sequence length="206" mass="21300">MKNTKSVQACVLAPLTILLLASAPALAAERSGKEVVDTVCATCHATGKDGAPKLGDQAAWAQRAAKGLDKLTQNAITGVRNMPAHGGQAALSDVEMSRAVGYMVSSGHAADTDKAYSSPKTRSGDQVVQERCQECHATGKNGAPKLGDMNDWKPRLKNGVNPLVKSAISGHNAMPARGGLANLSDAEMKAAVEYMVSRTGAGTSSK</sequence>
<dbReference type="PANTHER" id="PTHR40942:SF4">
    <property type="entry name" value="CYTOCHROME C5"/>
    <property type="match status" value="1"/>
</dbReference>
<dbReference type="PANTHER" id="PTHR40942">
    <property type="match status" value="1"/>
</dbReference>
<dbReference type="RefSeq" id="WP_275706435.1">
    <property type="nucleotide sequence ID" value="NZ_JAKLTN010000001.1"/>
</dbReference>